<dbReference type="SUPFAM" id="SSF53474">
    <property type="entry name" value="alpha/beta-Hydrolases"/>
    <property type="match status" value="1"/>
</dbReference>
<dbReference type="Gene3D" id="3.40.50.1820">
    <property type="entry name" value="alpha/beta hydrolase"/>
    <property type="match status" value="1"/>
</dbReference>
<evidence type="ECO:0000256" key="1">
    <source>
        <dbReference type="SAM" id="MobiDB-lite"/>
    </source>
</evidence>
<name>A0AA41Q5E4_9ACTN</name>
<evidence type="ECO:0000313" key="2">
    <source>
        <dbReference type="EMBL" id="MCF2531547.1"/>
    </source>
</evidence>
<comment type="caution">
    <text evidence="2">The sequence shown here is derived from an EMBL/GenBank/DDBJ whole genome shotgun (WGS) entry which is preliminary data.</text>
</comment>
<dbReference type="AlphaFoldDB" id="A0AA41Q5E4"/>
<sequence length="332" mass="34574">MTRAEVRSLWWAIRVPGNEAPYDTAHLRVYYPARRSGTDHERLTGTVPAVRAARRYPVAVVLSGVNVGQDSYRHLAVRLCQAGLVAVTCDFVSVLPDGAVATGPGIDVTAVVPGGYGEGATTPLPAALLKALSDIAAPESGTPLAGLLDLGRIAWGGHSAGGTLALQSAGFLPGTCAVFAYGAHTRAATMLGWPAGTYLDVRPGAPVLLAAGGRDGVIAASADRYGDSADGKAAEDPVARTFDEALPDGDGQHLLVVFPDAGHFALAHPLDPTSARSFLEDGAFDTAYHEAVADVVADFCAAHLADDPSARDRLYPSEKHGTYPNGARFRRR</sequence>
<dbReference type="EMBL" id="JAKFHA010000024">
    <property type="protein sequence ID" value="MCF2531547.1"/>
    <property type="molecule type" value="Genomic_DNA"/>
</dbReference>
<organism evidence="2 3">
    <name type="scientific">Yinghuangia soli</name>
    <dbReference type="NCBI Taxonomy" id="2908204"/>
    <lineage>
        <taxon>Bacteria</taxon>
        <taxon>Bacillati</taxon>
        <taxon>Actinomycetota</taxon>
        <taxon>Actinomycetes</taxon>
        <taxon>Kitasatosporales</taxon>
        <taxon>Streptomycetaceae</taxon>
        <taxon>Yinghuangia</taxon>
    </lineage>
</organism>
<reference evidence="2" key="1">
    <citation type="submission" date="2022-01" db="EMBL/GenBank/DDBJ databases">
        <title>Genome-Based Taxonomic Classification of the Phylum Actinobacteria.</title>
        <authorList>
            <person name="Gao Y."/>
        </authorList>
    </citation>
    <scope>NUCLEOTIDE SEQUENCE</scope>
    <source>
        <strain evidence="2">KLBMP 8922</strain>
    </source>
</reference>
<dbReference type="RefSeq" id="WP_235056194.1">
    <property type="nucleotide sequence ID" value="NZ_JAKFHA010000024.1"/>
</dbReference>
<feature type="region of interest" description="Disordered" evidence="1">
    <location>
        <begin position="310"/>
        <end position="332"/>
    </location>
</feature>
<feature type="compositionally biased region" description="Basic and acidic residues" evidence="1">
    <location>
        <begin position="310"/>
        <end position="321"/>
    </location>
</feature>
<accession>A0AA41Q5E4</accession>
<evidence type="ECO:0008006" key="4">
    <source>
        <dbReference type="Google" id="ProtNLM"/>
    </source>
</evidence>
<evidence type="ECO:0000313" key="3">
    <source>
        <dbReference type="Proteomes" id="UP001165378"/>
    </source>
</evidence>
<protein>
    <recommendedName>
        <fullName evidence="4">Alpha/beta hydrolase</fullName>
    </recommendedName>
</protein>
<keyword evidence="3" id="KW-1185">Reference proteome</keyword>
<proteinExistence type="predicted"/>
<dbReference type="InterPro" id="IPR029058">
    <property type="entry name" value="AB_hydrolase_fold"/>
</dbReference>
<dbReference type="Proteomes" id="UP001165378">
    <property type="component" value="Unassembled WGS sequence"/>
</dbReference>
<gene>
    <name evidence="2" type="ORF">LZ495_30630</name>
</gene>